<feature type="compositionally biased region" description="Polar residues" evidence="2">
    <location>
        <begin position="2556"/>
        <end position="2568"/>
    </location>
</feature>
<feature type="compositionally biased region" description="Low complexity" evidence="2">
    <location>
        <begin position="2370"/>
        <end position="2381"/>
    </location>
</feature>
<feature type="region of interest" description="Disordered" evidence="2">
    <location>
        <begin position="1889"/>
        <end position="1918"/>
    </location>
</feature>
<feature type="compositionally biased region" description="Low complexity" evidence="2">
    <location>
        <begin position="398"/>
        <end position="409"/>
    </location>
</feature>
<feature type="region of interest" description="Disordered" evidence="2">
    <location>
        <begin position="494"/>
        <end position="662"/>
    </location>
</feature>
<feature type="region of interest" description="Disordered" evidence="2">
    <location>
        <begin position="1473"/>
        <end position="1527"/>
    </location>
</feature>
<feature type="region of interest" description="Disordered" evidence="2">
    <location>
        <begin position="1756"/>
        <end position="1799"/>
    </location>
</feature>
<feature type="compositionally biased region" description="Polar residues" evidence="2">
    <location>
        <begin position="1508"/>
        <end position="1523"/>
    </location>
</feature>
<dbReference type="Proteomes" id="UP001347796">
    <property type="component" value="Unassembled WGS sequence"/>
</dbReference>
<dbReference type="EMBL" id="JAZGQO010000021">
    <property type="protein sequence ID" value="KAK6166061.1"/>
    <property type="molecule type" value="Genomic_DNA"/>
</dbReference>
<feature type="compositionally biased region" description="Polar residues" evidence="2">
    <location>
        <begin position="938"/>
        <end position="947"/>
    </location>
</feature>
<dbReference type="Pfam" id="PF02209">
    <property type="entry name" value="VHP"/>
    <property type="match status" value="1"/>
</dbReference>
<dbReference type="GO" id="GO:0051015">
    <property type="term" value="F:actin filament binding"/>
    <property type="evidence" value="ECO:0007669"/>
    <property type="project" value="InterPro"/>
</dbReference>
<feature type="compositionally biased region" description="Low complexity" evidence="2">
    <location>
        <begin position="1189"/>
        <end position="1205"/>
    </location>
</feature>
<dbReference type="GO" id="GO:0051014">
    <property type="term" value="P:actin filament severing"/>
    <property type="evidence" value="ECO:0007669"/>
    <property type="project" value="TreeGrafter"/>
</dbReference>
<feature type="region of interest" description="Disordered" evidence="2">
    <location>
        <begin position="2172"/>
        <end position="2438"/>
    </location>
</feature>
<feature type="compositionally biased region" description="Basic and acidic residues" evidence="2">
    <location>
        <begin position="802"/>
        <end position="820"/>
    </location>
</feature>
<feature type="compositionally biased region" description="Basic and acidic residues" evidence="2">
    <location>
        <begin position="190"/>
        <end position="209"/>
    </location>
</feature>
<dbReference type="SUPFAM" id="SSF55753">
    <property type="entry name" value="Actin depolymerizing proteins"/>
    <property type="match status" value="5"/>
</dbReference>
<feature type="compositionally biased region" description="Low complexity" evidence="2">
    <location>
        <begin position="86"/>
        <end position="163"/>
    </location>
</feature>
<feature type="compositionally biased region" description="Low complexity" evidence="2">
    <location>
        <begin position="1120"/>
        <end position="1132"/>
    </location>
</feature>
<dbReference type="GO" id="GO:0005737">
    <property type="term" value="C:cytoplasm"/>
    <property type="evidence" value="ECO:0007669"/>
    <property type="project" value="TreeGrafter"/>
</dbReference>
<feature type="region of interest" description="Disordered" evidence="2">
    <location>
        <begin position="1830"/>
        <end position="1854"/>
    </location>
</feature>
<dbReference type="PANTHER" id="PTHR11977">
    <property type="entry name" value="VILLIN"/>
    <property type="match status" value="1"/>
</dbReference>
<feature type="compositionally biased region" description="Basic and acidic residues" evidence="2">
    <location>
        <begin position="2245"/>
        <end position="2314"/>
    </location>
</feature>
<feature type="compositionally biased region" description="Basic and acidic residues" evidence="2">
    <location>
        <begin position="643"/>
        <end position="656"/>
    </location>
</feature>
<dbReference type="SUPFAM" id="SSF47050">
    <property type="entry name" value="VHP, Villin headpiece domain"/>
    <property type="match status" value="1"/>
</dbReference>
<gene>
    <name evidence="4" type="ORF">SNE40_022841</name>
</gene>
<feature type="compositionally biased region" description="Polar residues" evidence="2">
    <location>
        <begin position="538"/>
        <end position="569"/>
    </location>
</feature>
<dbReference type="CDD" id="cd11293">
    <property type="entry name" value="gelsolin_S4_like"/>
    <property type="match status" value="1"/>
</dbReference>
<sequence length="3531" mass="396918">MDLNNHRDGYTWLASGRRTYPVREGDILGLPSTVDRYSSYGKDYSLGLRDFERHSTTYSRDYVTDSMSRYSSRAYDSSIGSRRYDTTSSRPYTSGSSYTSGSYSGSRSFDSGRYGSSSGSRYGGSSYTSDLTGSSSRYGTSSVSSSRYDTSGTTSSYGSSRTSIPVKTDVISGRRGSRSSLTSDISLDSRQTDLYDSSRRRSLRSDKSDILGAIGRRPSYKDESLPEKSSYTSRRIEREKTGDSDSDRYKSSRKTSLRDSSSVESTKDNDIPRSQYRHYLVDKDKSISNTCKSSLDKTASLDNNNGDVSSYSYRRALRKQQHEEGIAKKIKEKSSDTGPNPTAKLSYRTRRELDRTATESTDSDASISRKAATQKCDDEPSGYESFTDRRRRRKESLESINSNSTNENEGVSDKTRWRSFASDSIKEASTPVSSEVSSKRTRVQDKKNFDQLETKEVVCTPALKEITDISSHQNIEADSKNNINVECMEKSYKYSEKEQLQEIPEKREISTPKTDFASEEVTRAERIAKYKEQRRRQLQNMGTKIEQQTDSSSESKGESQGNKSISTLLESKEAVLPAKDSPKITEDLKEKSYPVIKPEKNSKTEKEEPKTRETIEKQESSTHEIPQSTRLLNNKSNSQALVKPHESITEVHETKPVKKPSIPEQLTMSVEIQQVTKCLESQEIKKPIQKITDPTNTSESKTLKTLDVTKTSQSTDAIKRPAQKTTGILKEKSPPPRTRVGDSQDKQKIVQDTSRTRTSKLPSPRITKKSIQNDNEPSSPNKPQVTKSPANGRHTRAVPTIKKTEDGLKVSRKTVSERFAKTQIAGRKPSSGVYSSDDEEGRLERPHPPRSPAARRAKSDASKSPLASSSKRKVADGSKASPLSKSLLWTPETPKEKGKIEVNVPASPGNLDDLMKQNMDYLSDDSILKTPSPACKSKNGQNLSTAKGSIADDKMGAAPFKNLIKEGQSQPDGNNENLLNTNDIKGVNSSVTVKQQSESKETVNDSDDGEFNTAPSTPQIERSDKTGQKGGESHDTHKGTLQTKTADEERKTSSIRTKSTVVKLLPTFTPTSMSTAQVPLKTSHSVLPDRFGSKTSYGSKSTVDESGVNSKPIKRGNDFSQLLQKFSSSELSSSERSEQDISSRSGLNRNRQARSVSISSSDESNTERQTPERTQSFKLRTVKEKDESSPVQRSSSFKSSFMSKRFQSEATDKPSAELSSVLQSRSEKTENNTEVENKYDNLDKTKKIVTTLEETIVDKELSAVLKSRRKETDSIVESLSKSDIDNKPSSHIISSSQAQSDSFISDNIANSKSKLYKIDSSLAELSRVTEELDKPESTISQGYISPDLGPISLEKRRSSSASLSDAVQYIKDVETSISTRISESISKSHDSLHKINNHSETTSVDTSMTLETKMAEPRPLHIIGAPYGHPELTQTLEVHYVTLDESSTDDVISSAITSTPPLIMRNDQTISAKENDAKLHDSKKDRISSSSNSSRNVIDSSRRDVISERSTMASSNKTNNNKNQVEHNERNGAVGLVKSHSTASTHKTNTNLGEVIKNICAENVDVYTKTGDIASTTCLQSDTDSLHSDIVKRKDLLSVSSGRYLDVSESTILTSSGIELSETSTDETGGLRVSKPLNRSESLKTSGVKRTESFERRKGILKRTPSLPKQPSGPIVDKQLAKILEQRRLTLEVDAKKEEEEKPPSRRLSVTDEILETMRREKENKPENEDNEEEDEQSKLSVAERIFKMQTKIEEEKYAATPRSRSGIATPKSPFRIRSGAVSPRKQMSFDDFTQDGDPTFTGEILMERLTTLAEDGKVETILERRRKLEESQRRFKKVQKPDRDSSRRRTQPITLEEITEADSLDSVNTFRSLVRKKASTSVFEHLVEQKPKLPANKKSEFPEHLQPQKKRRSRGERYQTLPVTAAELMCIPENEMMESDTLRSKVMARGRQDSKADSGILSGSDNENLSAASDSLRSLSLEMDLAEDDPSRNSVSSKTSFFKQIDEKTSKERYKGSASGAKRYIDRKKRERYLTQPITEEEVKTAAEHNDEQKTVTIPVPEVVNRAKSVEPQDSTVEDDDLTKLSLKDKVKLFANKKEEEEKPLPPKQNAPMPRRRNRKQASRFSTQPITSEEVEKAAKISPLHMSLVKPPDPEILKGLSLKAQRELAACHAEATLSQPSSRSNSRPNSRPGSQPGSRRASFTEEEPMASEKVTVSHAKSEGDLQKNPGILRCTEIRQSSPDLEVKSILKTEKERKDQEPRGILKRAETIETSKPSDETRGILKHGDSQSPESNRRSRETESEPRTILHEESNLIGRGILKKDSSFEVKKAEPERGVLKKVDNRSEESPVRSILKKDLSDDENSLDTSLSIPASAASSSDVGSKRRSRHNDRYLTQPAELVTPEKSPQSKRRIKYEGRHMTQPVTPDEFKEAEETTPVTMKGGSVADRLSALKKSGEEEWKKRVPKSLDFESPQEIKLREKKGLLIEGRPVSLADRLNLLDVNKTTWKERVEEKDTSKFTVAGKISQTAGTVASPLVSRLKNKRNGMSLDLGSKENSPNESPVTTPTHERIPLPKDIITHASSTSVTKVKTVTETHETKSSRKIESVTVEIPQFSSADVDAFFNLPDENEERIDLDIDDFNDIFINSNDILPSVKKIRPVRKRAARTANPLKNMSVEIKTEYTEVTTGLAEQELKRVKVEKIAKDNTGFAQEALAGLASKENFSKVALRKMDVTSTPGSKDRLEPYKDIMLLHVKGRRNVQTRLVQPTSISINSGDCYVLITPEKIINWIGSFSNVIEKAKSADITNYIHQKRDMGCRSTTVSATVEEEKQRLGAGKHFWAALGGQQEYQAVGPEEEDEIYETCINKTNMVFKLEDNSLKPYQEYWGAALKYSMLDPEMTLAFDFGAELYLWLGKKVSPEDRKIGRLLCQQLWDRGYDYTPCDINPLSPLHSEDTGSVPLKSNTRPDWALFGKVHQGMETLLFKEKFVDWPDNARIIKVKGQDDEKTEKKVEVAELQAFDVDKMVPINKSPVTLVLEGSHVGRGTKWLEDMQGFMREFEIVTLGVDMWHVMEYDHYKVDKTSYGQFHDGDTYVVRWQYMISNAGLKSLKGQAARKSVTGRERYAYFFWQGKESTINEKGASALMTVELDEERGPQIRVIQGKEPPCFLNLFHGSMIVHIGKREEEESNTQGPWRLYCVRNELENELCIVEIKLCVDNLRSRSSLLLLNVKTGHLYIWHGCKSPDYTRKNARIVADKLKNNCPLEVGLHKDASILITEMEEGEEKAQIWGALESRDRSLYMSLLNEPRSLEHTVRLFHMTSVSGVFEVIELLNPARCEDLYTPFPFLQSDLYKVSQPALFLVDNHREVYLWHGWWPEGEEDEENVHTGSAIARFNIDRKCALETMVNYCRESRKRMPKMYIVYGGVEPQQFTNIFPYWVVDEQAKELNIKDGKREGYLESAEEILAKLKRTQYTFAELQERPLPEGVDASKLESYLDDEEFQSLLHMSKEEYYALPSWKQRQLKQPTGLF</sequence>
<evidence type="ECO:0000256" key="2">
    <source>
        <dbReference type="SAM" id="MobiDB-lite"/>
    </source>
</evidence>
<reference evidence="4 5" key="1">
    <citation type="submission" date="2024-01" db="EMBL/GenBank/DDBJ databases">
        <title>The genome of the rayed Mediterranean limpet Patella caerulea (Linnaeus, 1758).</title>
        <authorList>
            <person name="Anh-Thu Weber A."/>
            <person name="Halstead-Nussloch G."/>
        </authorList>
    </citation>
    <scope>NUCLEOTIDE SEQUENCE [LARGE SCALE GENOMIC DNA]</scope>
    <source>
        <strain evidence="4">AATW-2023a</strain>
        <tissue evidence="4">Whole specimen</tissue>
    </source>
</reference>
<feature type="compositionally biased region" description="Polar residues" evidence="2">
    <location>
        <begin position="769"/>
        <end position="789"/>
    </location>
</feature>
<feature type="compositionally biased region" description="Basic and acidic residues" evidence="2">
    <location>
        <begin position="1021"/>
        <end position="1038"/>
    </location>
</feature>
<dbReference type="GO" id="GO:0008154">
    <property type="term" value="P:actin polymerization or depolymerization"/>
    <property type="evidence" value="ECO:0007669"/>
    <property type="project" value="TreeGrafter"/>
</dbReference>
<feature type="compositionally biased region" description="Polar residues" evidence="2">
    <location>
        <begin position="967"/>
        <end position="996"/>
    </location>
</feature>
<feature type="compositionally biased region" description="Basic and acidic residues" evidence="2">
    <location>
        <begin position="729"/>
        <end position="749"/>
    </location>
</feature>
<dbReference type="PROSITE" id="PS51089">
    <property type="entry name" value="HP"/>
    <property type="match status" value="1"/>
</dbReference>
<feature type="compositionally biased region" description="Basic and acidic residues" evidence="2">
    <location>
        <begin position="1889"/>
        <end position="1904"/>
    </location>
</feature>
<proteinExistence type="inferred from homology"/>
<feature type="region of interest" description="Disordered" evidence="2">
    <location>
        <begin position="328"/>
        <end position="451"/>
    </location>
</feature>
<feature type="compositionally biased region" description="Basic and acidic residues" evidence="2">
    <location>
        <begin position="442"/>
        <end position="451"/>
    </location>
</feature>
<feature type="compositionally biased region" description="Low complexity" evidence="2">
    <location>
        <begin position="1488"/>
        <end position="1499"/>
    </location>
</feature>
<name>A0AAN8GBF2_PATCE</name>
<feature type="compositionally biased region" description="Basic and acidic residues" evidence="2">
    <location>
        <begin position="520"/>
        <end position="531"/>
    </location>
</feature>
<dbReference type="GO" id="GO:0015629">
    <property type="term" value="C:actin cytoskeleton"/>
    <property type="evidence" value="ECO:0007669"/>
    <property type="project" value="TreeGrafter"/>
</dbReference>
<feature type="region of interest" description="Disordered" evidence="2">
    <location>
        <begin position="2548"/>
        <end position="2572"/>
    </location>
</feature>
<feature type="compositionally biased region" description="Polar residues" evidence="2">
    <location>
        <begin position="623"/>
        <end position="640"/>
    </location>
</feature>
<dbReference type="InterPro" id="IPR003128">
    <property type="entry name" value="Villin_headpiece"/>
</dbReference>
<organism evidence="4 5">
    <name type="scientific">Patella caerulea</name>
    <name type="common">Rayed Mediterranean limpet</name>
    <dbReference type="NCBI Taxonomy" id="87958"/>
    <lineage>
        <taxon>Eukaryota</taxon>
        <taxon>Metazoa</taxon>
        <taxon>Spiralia</taxon>
        <taxon>Lophotrochozoa</taxon>
        <taxon>Mollusca</taxon>
        <taxon>Gastropoda</taxon>
        <taxon>Patellogastropoda</taxon>
        <taxon>Patelloidea</taxon>
        <taxon>Patellidae</taxon>
        <taxon>Patella</taxon>
    </lineage>
</organism>
<feature type="region of interest" description="Disordered" evidence="2">
    <location>
        <begin position="1694"/>
        <end position="1740"/>
    </location>
</feature>
<feature type="compositionally biased region" description="Basic and acidic residues" evidence="2">
    <location>
        <begin position="1830"/>
        <end position="1848"/>
    </location>
</feature>
<evidence type="ECO:0000259" key="3">
    <source>
        <dbReference type="PROSITE" id="PS51089"/>
    </source>
</evidence>
<dbReference type="Gene3D" id="3.40.20.10">
    <property type="entry name" value="Severin"/>
    <property type="match status" value="5"/>
</dbReference>
<evidence type="ECO:0000313" key="4">
    <source>
        <dbReference type="EMBL" id="KAK6166061.1"/>
    </source>
</evidence>
<feature type="compositionally biased region" description="Basic and acidic residues" evidence="2">
    <location>
        <begin position="2322"/>
        <end position="2360"/>
    </location>
</feature>
<feature type="region of interest" description="Disordered" evidence="2">
    <location>
        <begin position="924"/>
        <end position="1238"/>
    </location>
</feature>
<feature type="region of interest" description="Disordered" evidence="2">
    <location>
        <begin position="686"/>
        <end position="911"/>
    </location>
</feature>
<feature type="region of interest" description="Disordered" evidence="2">
    <location>
        <begin position="1935"/>
        <end position="1971"/>
    </location>
</feature>
<dbReference type="GO" id="GO:0005546">
    <property type="term" value="F:phosphatidylinositol-4,5-bisphosphate binding"/>
    <property type="evidence" value="ECO:0007669"/>
    <property type="project" value="TreeGrafter"/>
</dbReference>
<feature type="compositionally biased region" description="Basic and acidic residues" evidence="2">
    <location>
        <begin position="2095"/>
        <end position="2106"/>
    </location>
</feature>
<dbReference type="InterPro" id="IPR007122">
    <property type="entry name" value="Villin/Gelsolin"/>
</dbReference>
<evidence type="ECO:0000256" key="1">
    <source>
        <dbReference type="ARBA" id="ARBA00008418"/>
    </source>
</evidence>
<feature type="compositionally biased region" description="Basic and acidic residues" evidence="2">
    <location>
        <begin position="1473"/>
        <end position="1487"/>
    </location>
</feature>
<accession>A0AAN8GBF2</accession>
<dbReference type="PANTHER" id="PTHR11977:SF45">
    <property type="entry name" value="SUPERVILLIN"/>
    <property type="match status" value="1"/>
</dbReference>
<comment type="similarity">
    <text evidence="1">Belongs to the villin/gelsolin family.</text>
</comment>
<feature type="region of interest" description="Disordered" evidence="2">
    <location>
        <begin position="2095"/>
        <end position="2156"/>
    </location>
</feature>
<feature type="compositionally biased region" description="Polar residues" evidence="2">
    <location>
        <begin position="1146"/>
        <end position="1163"/>
    </location>
</feature>
<feature type="compositionally biased region" description="Low complexity" evidence="2">
    <location>
        <begin position="2179"/>
        <end position="2201"/>
    </location>
</feature>
<feature type="compositionally biased region" description="Basic and acidic residues" evidence="2">
    <location>
        <begin position="1206"/>
        <end position="1215"/>
    </location>
</feature>
<dbReference type="InterPro" id="IPR029006">
    <property type="entry name" value="ADF-H/Gelsolin-like_dom_sf"/>
</dbReference>
<comment type="caution">
    <text evidence="4">The sequence shown here is derived from an EMBL/GenBank/DDBJ whole genome shotgun (WGS) entry which is preliminary data.</text>
</comment>
<dbReference type="SMART" id="SM00262">
    <property type="entry name" value="GEL"/>
    <property type="match status" value="3"/>
</dbReference>
<feature type="compositionally biased region" description="Basic and acidic residues" evidence="2">
    <location>
        <begin position="234"/>
        <end position="250"/>
    </location>
</feature>
<feature type="compositionally biased region" description="Basic and acidic residues" evidence="2">
    <location>
        <begin position="1225"/>
        <end position="1238"/>
    </location>
</feature>
<feature type="region of interest" description="Disordered" evidence="2">
    <location>
        <begin position="74"/>
        <end position="277"/>
    </location>
</feature>
<dbReference type="InterPro" id="IPR036886">
    <property type="entry name" value="Villin_headpiece_dom_sf"/>
</dbReference>
<feature type="compositionally biased region" description="Basic and acidic residues" evidence="2">
    <location>
        <begin position="494"/>
        <end position="510"/>
    </location>
</feature>
<evidence type="ECO:0000313" key="5">
    <source>
        <dbReference type="Proteomes" id="UP001347796"/>
    </source>
</evidence>
<dbReference type="GO" id="GO:0051016">
    <property type="term" value="P:barbed-end actin filament capping"/>
    <property type="evidence" value="ECO:0007669"/>
    <property type="project" value="TreeGrafter"/>
</dbReference>
<feature type="compositionally biased region" description="Basic and acidic residues" evidence="2">
    <location>
        <begin position="1716"/>
        <end position="1728"/>
    </location>
</feature>
<feature type="domain" description="HP" evidence="3">
    <location>
        <begin position="3468"/>
        <end position="3531"/>
    </location>
</feature>
<dbReference type="SMART" id="SM00153">
    <property type="entry name" value="VHP"/>
    <property type="match status" value="1"/>
</dbReference>
<feature type="compositionally biased region" description="Polar residues" evidence="2">
    <location>
        <begin position="1068"/>
        <end position="1085"/>
    </location>
</feature>
<feature type="region of interest" description="Disordered" evidence="2">
    <location>
        <begin position="2037"/>
        <end position="2083"/>
    </location>
</feature>
<dbReference type="Pfam" id="PF00626">
    <property type="entry name" value="Gelsolin"/>
    <property type="match status" value="2"/>
</dbReference>
<dbReference type="InterPro" id="IPR007123">
    <property type="entry name" value="Gelsolin-like_dom"/>
</dbReference>
<feature type="compositionally biased region" description="Basic and acidic residues" evidence="2">
    <location>
        <begin position="1694"/>
        <end position="1704"/>
    </location>
</feature>
<keyword evidence="5" id="KW-1185">Reference proteome</keyword>
<protein>
    <recommendedName>
        <fullName evidence="3">HP domain-containing protein</fullName>
    </recommendedName>
</protein>
<feature type="compositionally biased region" description="Basic and acidic residues" evidence="2">
    <location>
        <begin position="2042"/>
        <end position="2055"/>
    </location>
</feature>
<dbReference type="Gene3D" id="1.10.950.10">
    <property type="entry name" value="Villin headpiece domain"/>
    <property type="match status" value="1"/>
</dbReference>
<feature type="compositionally biased region" description="Basic and acidic residues" evidence="2">
    <location>
        <begin position="580"/>
        <end position="622"/>
    </location>
</feature>